<gene>
    <name evidence="6" type="ORF">F3J38_02610</name>
</gene>
<dbReference type="InterPro" id="IPR029016">
    <property type="entry name" value="GAF-like_dom_sf"/>
</dbReference>
<protein>
    <submittedName>
        <fullName evidence="6">IclR family transcriptional regulator</fullName>
    </submittedName>
</protein>
<sequence length="252" mass="27194">MAADKEANGSQVIARAATILRALENRPTGLSMSELSKLTALPRTTVHRLVTSLISQQLLLQGSEGIKLGPALARLAASAHTDIIALSQPAMETLGRRTRETVDLCVWRGSHTVLVSQYASDQELRVVSSISTAFPTHCAAHGKALLSEQTDDVVSALLPQLNDVRTVNTLRDPQLILKAIQQVREQGYAVDREEHSRGVCGISVALNTGPGERYALAIAVPSLRFDEQFPQLLAALLQAKTEIESLLVGLHK</sequence>
<dbReference type="PANTHER" id="PTHR30136">
    <property type="entry name" value="HELIX-TURN-HELIX TRANSCRIPTIONAL REGULATOR, ICLR FAMILY"/>
    <property type="match status" value="1"/>
</dbReference>
<dbReference type="Pfam" id="PF01614">
    <property type="entry name" value="IclR_C"/>
    <property type="match status" value="1"/>
</dbReference>
<reference evidence="6 7" key="1">
    <citation type="journal article" date="2019" name="bioRxiv">
        <title>Bacteria contribute to plant secondary compound degradation in a generalist herbivore system.</title>
        <authorList>
            <person name="Francoeur C.B."/>
            <person name="Khadempour L."/>
            <person name="Moreira-Soto R.D."/>
            <person name="Gotting K."/>
            <person name="Book A.J."/>
            <person name="Pinto-Tomas A.A."/>
            <person name="Keefover-Ring K."/>
            <person name="Currie C.R."/>
        </authorList>
    </citation>
    <scope>NUCLEOTIDE SEQUENCE [LARGE SCALE GENOMIC DNA]</scope>
    <source>
        <strain evidence="6 7">Acro-805</strain>
    </source>
</reference>
<dbReference type="Gene3D" id="3.30.450.40">
    <property type="match status" value="1"/>
</dbReference>
<dbReference type="SUPFAM" id="SSF55781">
    <property type="entry name" value="GAF domain-like"/>
    <property type="match status" value="1"/>
</dbReference>
<dbReference type="InterPro" id="IPR036390">
    <property type="entry name" value="WH_DNA-bd_sf"/>
</dbReference>
<proteinExistence type="predicted"/>
<accession>A0ABX0QUB6</accession>
<evidence type="ECO:0000259" key="4">
    <source>
        <dbReference type="PROSITE" id="PS51077"/>
    </source>
</evidence>
<dbReference type="SMART" id="SM00346">
    <property type="entry name" value="HTH_ICLR"/>
    <property type="match status" value="1"/>
</dbReference>
<dbReference type="Pfam" id="PF09339">
    <property type="entry name" value="HTH_IclR"/>
    <property type="match status" value="1"/>
</dbReference>
<evidence type="ECO:0000259" key="5">
    <source>
        <dbReference type="PROSITE" id="PS51078"/>
    </source>
</evidence>
<evidence type="ECO:0000313" key="7">
    <source>
        <dbReference type="Proteomes" id="UP000780690"/>
    </source>
</evidence>
<dbReference type="EMBL" id="VWXD01000001">
    <property type="protein sequence ID" value="NIE98970.1"/>
    <property type="molecule type" value="Genomic_DNA"/>
</dbReference>
<dbReference type="PANTHER" id="PTHR30136:SF35">
    <property type="entry name" value="HTH-TYPE TRANSCRIPTIONAL REGULATOR RV1719"/>
    <property type="match status" value="1"/>
</dbReference>
<dbReference type="InterPro" id="IPR014757">
    <property type="entry name" value="Tscrpt_reg_IclR_C"/>
</dbReference>
<dbReference type="RefSeq" id="WP_167134820.1">
    <property type="nucleotide sequence ID" value="NZ_VWXD01000001.1"/>
</dbReference>
<dbReference type="Proteomes" id="UP000780690">
    <property type="component" value="Unassembled WGS sequence"/>
</dbReference>
<organism evidence="6 7">
    <name type="scientific">Candidatus Pantoea formicae</name>
    <dbReference type="NCBI Taxonomy" id="2608355"/>
    <lineage>
        <taxon>Bacteria</taxon>
        <taxon>Pseudomonadati</taxon>
        <taxon>Pseudomonadota</taxon>
        <taxon>Gammaproteobacteria</taxon>
        <taxon>Enterobacterales</taxon>
        <taxon>Erwiniaceae</taxon>
        <taxon>Pantoea</taxon>
    </lineage>
</organism>
<feature type="domain" description="HTH iclR-type" evidence="4">
    <location>
        <begin position="10"/>
        <end position="70"/>
    </location>
</feature>
<evidence type="ECO:0000256" key="1">
    <source>
        <dbReference type="ARBA" id="ARBA00023015"/>
    </source>
</evidence>
<evidence type="ECO:0000256" key="2">
    <source>
        <dbReference type="ARBA" id="ARBA00023125"/>
    </source>
</evidence>
<dbReference type="InterPro" id="IPR036388">
    <property type="entry name" value="WH-like_DNA-bd_sf"/>
</dbReference>
<dbReference type="InterPro" id="IPR005471">
    <property type="entry name" value="Tscrpt_reg_IclR_N"/>
</dbReference>
<keyword evidence="3" id="KW-0804">Transcription</keyword>
<dbReference type="SUPFAM" id="SSF46785">
    <property type="entry name" value="Winged helix' DNA-binding domain"/>
    <property type="match status" value="1"/>
</dbReference>
<evidence type="ECO:0000256" key="3">
    <source>
        <dbReference type="ARBA" id="ARBA00023163"/>
    </source>
</evidence>
<dbReference type="PROSITE" id="PS51077">
    <property type="entry name" value="HTH_ICLR"/>
    <property type="match status" value="1"/>
</dbReference>
<evidence type="ECO:0000313" key="6">
    <source>
        <dbReference type="EMBL" id="NIE98970.1"/>
    </source>
</evidence>
<dbReference type="InterPro" id="IPR050707">
    <property type="entry name" value="HTH_MetabolicPath_Reg"/>
</dbReference>
<keyword evidence="1" id="KW-0805">Transcription regulation</keyword>
<comment type="caution">
    <text evidence="6">The sequence shown here is derived from an EMBL/GenBank/DDBJ whole genome shotgun (WGS) entry which is preliminary data.</text>
</comment>
<keyword evidence="2" id="KW-0238">DNA-binding</keyword>
<name>A0ABX0QUB6_9GAMM</name>
<keyword evidence="7" id="KW-1185">Reference proteome</keyword>
<dbReference type="Gene3D" id="1.10.10.10">
    <property type="entry name" value="Winged helix-like DNA-binding domain superfamily/Winged helix DNA-binding domain"/>
    <property type="match status" value="1"/>
</dbReference>
<dbReference type="PROSITE" id="PS51078">
    <property type="entry name" value="ICLR_ED"/>
    <property type="match status" value="1"/>
</dbReference>
<feature type="domain" description="IclR-ED" evidence="5">
    <location>
        <begin position="64"/>
        <end position="250"/>
    </location>
</feature>